<gene>
    <name evidence="4" type="ORF">B2J93_2112</name>
</gene>
<name>A0A218Z2W7_9HELO</name>
<keyword evidence="5" id="KW-1185">Reference proteome</keyword>
<evidence type="ECO:0000256" key="1">
    <source>
        <dbReference type="ARBA" id="ARBA00022737"/>
    </source>
</evidence>
<dbReference type="Pfam" id="PF02755">
    <property type="entry name" value="RPEL"/>
    <property type="match status" value="1"/>
</dbReference>
<evidence type="ECO:0000313" key="5">
    <source>
        <dbReference type="Proteomes" id="UP000242519"/>
    </source>
</evidence>
<reference evidence="4 5" key="1">
    <citation type="submission" date="2017-04" db="EMBL/GenBank/DDBJ databases">
        <title>Draft genome sequence of Marssonina coronaria NL1: causal agent of apple blotch.</title>
        <authorList>
            <person name="Cheng Q."/>
        </authorList>
    </citation>
    <scope>NUCLEOTIDE SEQUENCE [LARGE SCALE GENOMIC DNA]</scope>
    <source>
        <strain evidence="4 5">NL1</strain>
    </source>
</reference>
<dbReference type="Proteomes" id="UP000242519">
    <property type="component" value="Unassembled WGS sequence"/>
</dbReference>
<dbReference type="Gene3D" id="1.20.1280.50">
    <property type="match status" value="1"/>
</dbReference>
<dbReference type="Gene3D" id="6.10.140.2040">
    <property type="match status" value="1"/>
</dbReference>
<evidence type="ECO:0000259" key="3">
    <source>
        <dbReference type="PROSITE" id="PS50181"/>
    </source>
</evidence>
<organism evidence="4 5">
    <name type="scientific">Diplocarpon coronariae</name>
    <dbReference type="NCBI Taxonomy" id="2795749"/>
    <lineage>
        <taxon>Eukaryota</taxon>
        <taxon>Fungi</taxon>
        <taxon>Dikarya</taxon>
        <taxon>Ascomycota</taxon>
        <taxon>Pezizomycotina</taxon>
        <taxon>Leotiomycetes</taxon>
        <taxon>Helotiales</taxon>
        <taxon>Drepanopezizaceae</taxon>
        <taxon>Diplocarpon</taxon>
    </lineage>
</organism>
<feature type="domain" description="F-box" evidence="3">
    <location>
        <begin position="3"/>
        <end position="50"/>
    </location>
</feature>
<protein>
    <recommendedName>
        <fullName evidence="3">F-box domain-containing protein</fullName>
    </recommendedName>
</protein>
<feature type="region of interest" description="Disordered" evidence="2">
    <location>
        <begin position="180"/>
        <end position="217"/>
    </location>
</feature>
<dbReference type="SMART" id="SM00256">
    <property type="entry name" value="FBOX"/>
    <property type="match status" value="1"/>
</dbReference>
<dbReference type="InterPro" id="IPR001810">
    <property type="entry name" value="F-box_dom"/>
</dbReference>
<feature type="compositionally biased region" description="Basic and acidic residues" evidence="2">
    <location>
        <begin position="180"/>
        <end position="206"/>
    </location>
</feature>
<dbReference type="EMBL" id="MZNU01000266">
    <property type="protein sequence ID" value="OWP01596.1"/>
    <property type="molecule type" value="Genomic_DNA"/>
</dbReference>
<keyword evidence="1" id="KW-0677">Repeat</keyword>
<feature type="region of interest" description="Disordered" evidence="2">
    <location>
        <begin position="237"/>
        <end position="257"/>
    </location>
</feature>
<accession>A0A218Z2W7</accession>
<dbReference type="STRING" id="503106.A0A218Z2W7"/>
<evidence type="ECO:0000313" key="4">
    <source>
        <dbReference type="EMBL" id="OWP01596.1"/>
    </source>
</evidence>
<dbReference type="OrthoDB" id="3219396at2759"/>
<dbReference type="InParanoid" id="A0A218Z2W7"/>
<dbReference type="AlphaFoldDB" id="A0A218Z2W7"/>
<proteinExistence type="predicted"/>
<dbReference type="PROSITE" id="PS50181">
    <property type="entry name" value="FBOX"/>
    <property type="match status" value="1"/>
</dbReference>
<comment type="caution">
    <text evidence="4">The sequence shown here is derived from an EMBL/GenBank/DDBJ whole genome shotgun (WGS) entry which is preliminary data.</text>
</comment>
<dbReference type="InterPro" id="IPR004018">
    <property type="entry name" value="RPEL_repeat"/>
</dbReference>
<sequence>MAAPAFNALPSELLLHILSYLDIPDLLALTRTSHTLRSLSHDPLLHIARLHRASLAIQHSLPLRPSLAELMAHRIYITRTTLAARSLGRNLISIKLNRRLLRRPSAEELVGRGVLPRECVVRGMAPGLVATTRRVERERVKDTLRSWVGEWRRRGAETCEGAAETEGQQINVRRMARMFMREGREGREGRDGRDGRDGRERETRWGERRRREREREDPARAHVLALRRFWERVGREGAGEAGRTGRGVDSSVRYPEC</sequence>
<dbReference type="InterPro" id="IPR036047">
    <property type="entry name" value="F-box-like_dom_sf"/>
</dbReference>
<dbReference type="SUPFAM" id="SSF81383">
    <property type="entry name" value="F-box domain"/>
    <property type="match status" value="1"/>
</dbReference>
<evidence type="ECO:0000256" key="2">
    <source>
        <dbReference type="SAM" id="MobiDB-lite"/>
    </source>
</evidence>
<dbReference type="Pfam" id="PF12937">
    <property type="entry name" value="F-box-like"/>
    <property type="match status" value="1"/>
</dbReference>